<keyword evidence="3" id="KW-0862">Zinc</keyword>
<dbReference type="InterPro" id="IPR003126">
    <property type="entry name" value="Znf_UBR"/>
</dbReference>
<dbReference type="GO" id="GO:0005737">
    <property type="term" value="C:cytoplasm"/>
    <property type="evidence" value="ECO:0007669"/>
    <property type="project" value="TreeGrafter"/>
</dbReference>
<evidence type="ECO:0000256" key="2">
    <source>
        <dbReference type="ARBA" id="ARBA00022771"/>
    </source>
</evidence>
<evidence type="ECO:0000256" key="5">
    <source>
        <dbReference type="SAM" id="MobiDB-lite"/>
    </source>
</evidence>
<evidence type="ECO:0000256" key="4">
    <source>
        <dbReference type="PROSITE-ProRule" id="PRU00508"/>
    </source>
</evidence>
<keyword evidence="7" id="KW-0012">Acyltransferase</keyword>
<protein>
    <submittedName>
        <fullName evidence="7">RING-type E3 ubiquitin transferase</fullName>
        <ecNumber evidence="7">2.3.2.27</ecNumber>
    </submittedName>
</protein>
<dbReference type="InterPro" id="IPR013083">
    <property type="entry name" value="Znf_RING/FYVE/PHD"/>
</dbReference>
<dbReference type="Gene3D" id="3.30.40.10">
    <property type="entry name" value="Zinc/RING finger domain, C3HC4 (zinc finger)"/>
    <property type="match status" value="1"/>
</dbReference>
<dbReference type="InterPro" id="IPR040204">
    <property type="entry name" value="UBR7"/>
</dbReference>
<dbReference type="PANTHER" id="PTHR13513">
    <property type="entry name" value="E3 UBIQUITIN-PROTEIN LIGASE UBR7"/>
    <property type="match status" value="1"/>
</dbReference>
<name>A0AAJ5YWH0_9BASI</name>
<dbReference type="EC" id="2.3.2.27" evidence="7"/>
<dbReference type="Proteomes" id="UP001219567">
    <property type="component" value="Chromosome 5"/>
</dbReference>
<dbReference type="PANTHER" id="PTHR13513:SF9">
    <property type="entry name" value="E3 UBIQUITIN-PROTEIN LIGASE UBR7-RELATED"/>
    <property type="match status" value="1"/>
</dbReference>
<gene>
    <name evidence="7" type="ORF">MYAM1_003288</name>
</gene>
<proteinExistence type="predicted"/>
<feature type="domain" description="UBR-type" evidence="6">
    <location>
        <begin position="58"/>
        <end position="137"/>
    </location>
</feature>
<organism evidence="7 8">
    <name type="scientific">Malassezia yamatoensis</name>
    <dbReference type="NCBI Taxonomy" id="253288"/>
    <lineage>
        <taxon>Eukaryota</taxon>
        <taxon>Fungi</taxon>
        <taxon>Dikarya</taxon>
        <taxon>Basidiomycota</taxon>
        <taxon>Ustilaginomycotina</taxon>
        <taxon>Malasseziomycetes</taxon>
        <taxon>Malasseziales</taxon>
        <taxon>Malasseziaceae</taxon>
        <taxon>Malassezia</taxon>
    </lineage>
</organism>
<dbReference type="EMBL" id="CP119947">
    <property type="protein sequence ID" value="WFD00539.1"/>
    <property type="molecule type" value="Genomic_DNA"/>
</dbReference>
<evidence type="ECO:0000313" key="7">
    <source>
        <dbReference type="EMBL" id="WFD00539.1"/>
    </source>
</evidence>
<sequence>MKRTRTDEDASSNLIELPDPQAPAPNLAPELGFTAQDLIDQQEQLESEAASRYPFQIDTCTYSLGAIRQPIYSCQTCGGGGVCSGCSVVCHGDHKLIELFHKRDFRCDCGTPSINLQSNQEDVWPPEQIHPCLLRKNELNRGIDPENDNSYSHNFQGHFCCCERGKSYDPQTEEETMYQCLVCEDWYHESCTVLGTSPPLNDEMFEHLICDACVQRTDADLLRQYAGAKGWMFFTHQGPESWDGVVAKQCGRMKLYGDTTTLSPSPSSPVATQLPEAQDTLVEVADAHGLSPDTKRSRISCTAPKKTHPAVLKPSNRLDLFISASFRQRLCECADCIRKWKEKYPYVLEEEQSYDPAVDANDAHSTSSSTYDLGVAALGRLPRVQMLESLRAYQDLKEALYDRLRPFAERKQVVDEETVRTFFREHEERRGSPSKDAK</sequence>
<feature type="zinc finger region" description="UBR-type" evidence="4">
    <location>
        <begin position="58"/>
        <end position="137"/>
    </location>
</feature>
<reference evidence="7 8" key="1">
    <citation type="submission" date="2023-03" db="EMBL/GenBank/DDBJ databases">
        <title>Mating type loci evolution in Malassezia.</title>
        <authorList>
            <person name="Coelho M.A."/>
        </authorList>
    </citation>
    <scope>NUCLEOTIDE SEQUENCE [LARGE SCALE GENOMIC DNA]</scope>
    <source>
        <strain evidence="7 8">CBS 9725</strain>
    </source>
</reference>
<dbReference type="InterPro" id="IPR011011">
    <property type="entry name" value="Znf_FYVE_PHD"/>
</dbReference>
<dbReference type="CDD" id="cd15542">
    <property type="entry name" value="PHD_UBR7"/>
    <property type="match status" value="1"/>
</dbReference>
<keyword evidence="1" id="KW-0479">Metal-binding</keyword>
<keyword evidence="7" id="KW-0808">Transferase</keyword>
<dbReference type="Pfam" id="PF02207">
    <property type="entry name" value="zf-UBR"/>
    <property type="match status" value="1"/>
</dbReference>
<feature type="region of interest" description="Disordered" evidence="5">
    <location>
        <begin position="1"/>
        <end position="23"/>
    </location>
</feature>
<dbReference type="SUPFAM" id="SSF57903">
    <property type="entry name" value="FYVE/PHD zinc finger"/>
    <property type="match status" value="1"/>
</dbReference>
<keyword evidence="2" id="KW-0863">Zinc-finger</keyword>
<dbReference type="PROSITE" id="PS51157">
    <property type="entry name" value="ZF_UBR"/>
    <property type="match status" value="1"/>
</dbReference>
<accession>A0AAJ5YWH0</accession>
<evidence type="ECO:0000256" key="1">
    <source>
        <dbReference type="ARBA" id="ARBA00022723"/>
    </source>
</evidence>
<evidence type="ECO:0000256" key="3">
    <source>
        <dbReference type="ARBA" id="ARBA00022833"/>
    </source>
</evidence>
<keyword evidence="8" id="KW-1185">Reference proteome</keyword>
<evidence type="ECO:0000313" key="8">
    <source>
        <dbReference type="Proteomes" id="UP001219567"/>
    </source>
</evidence>
<dbReference type="GO" id="GO:0008270">
    <property type="term" value="F:zinc ion binding"/>
    <property type="evidence" value="ECO:0007669"/>
    <property type="project" value="UniProtKB-KW"/>
</dbReference>
<dbReference type="GO" id="GO:0061630">
    <property type="term" value="F:ubiquitin protein ligase activity"/>
    <property type="evidence" value="ECO:0007669"/>
    <property type="project" value="UniProtKB-EC"/>
</dbReference>
<dbReference type="SMART" id="SM00396">
    <property type="entry name" value="ZnF_UBR1"/>
    <property type="match status" value="1"/>
</dbReference>
<dbReference type="AlphaFoldDB" id="A0AAJ5YWH0"/>
<evidence type="ECO:0000259" key="6">
    <source>
        <dbReference type="PROSITE" id="PS51157"/>
    </source>
</evidence>